<sequence length="42" mass="5062">MNKYTRLLLKRLTGQSEKDERYSDKGAVYYLYTPPKLSEYLE</sequence>
<name>A0A345MKB4_BPBSP</name>
<accession>A0A345MKB4</accession>
<gene>
    <name evidence="1" type="ORF">BSP38_254</name>
</gene>
<evidence type="ECO:0000313" key="2">
    <source>
        <dbReference type="Proteomes" id="UP000260425"/>
    </source>
</evidence>
<protein>
    <submittedName>
        <fullName evidence="1">Uncharacterized protein</fullName>
    </submittedName>
</protein>
<evidence type="ECO:0000313" key="1">
    <source>
        <dbReference type="EMBL" id="AXH71296.1"/>
    </source>
</evidence>
<organism evidence="1 2">
    <name type="scientific">Bacillus phage BSP38</name>
    <dbReference type="NCBI Taxonomy" id="2283013"/>
    <lineage>
        <taxon>Viruses</taxon>
        <taxon>Duplodnaviria</taxon>
        <taxon>Heunggongvirae</taxon>
        <taxon>Uroviricota</taxon>
        <taxon>Caudoviricetes</taxon>
        <taxon>Herelleviridae</taxon>
        <taxon>Bastillevirinae</taxon>
        <taxon>Jeonjuvirus</taxon>
        <taxon>Jeonjuvirus BSP38</taxon>
    </lineage>
</organism>
<organismHost>
    <name type="scientific">Bacillus subtilis</name>
    <dbReference type="NCBI Taxonomy" id="1423"/>
</organismHost>
<dbReference type="EMBL" id="MH606185">
    <property type="protein sequence ID" value="AXH71296.1"/>
    <property type="molecule type" value="Genomic_DNA"/>
</dbReference>
<keyword evidence="2" id="KW-1185">Reference proteome</keyword>
<proteinExistence type="predicted"/>
<dbReference type="Proteomes" id="UP000260425">
    <property type="component" value="Segment"/>
</dbReference>
<reference evidence="1 2" key="1">
    <citation type="submission" date="2018-07" db="EMBL/GenBank/DDBJ databases">
        <title>Complete nucleotide sequence of Bacillus phage BSP38.</title>
        <authorList>
            <person name="Ghosh K."/>
            <person name="Kim K.-P."/>
        </authorList>
    </citation>
    <scope>NUCLEOTIDE SEQUENCE [LARGE SCALE GENOMIC DNA]</scope>
</reference>